<dbReference type="SMART" id="SM00354">
    <property type="entry name" value="HTH_LACI"/>
    <property type="match status" value="1"/>
</dbReference>
<gene>
    <name evidence="5" type="ORF">ACEG43_04170</name>
</gene>
<dbReference type="Pfam" id="PF00356">
    <property type="entry name" value="LacI"/>
    <property type="match status" value="1"/>
</dbReference>
<dbReference type="Pfam" id="PF13377">
    <property type="entry name" value="Peripla_BP_3"/>
    <property type="match status" value="1"/>
</dbReference>
<keyword evidence="2 5" id="KW-0238">DNA-binding</keyword>
<accession>A0ABV4SBT5</accession>
<dbReference type="SUPFAM" id="SSF47413">
    <property type="entry name" value="lambda repressor-like DNA-binding domains"/>
    <property type="match status" value="1"/>
</dbReference>
<dbReference type="Gene3D" id="1.10.260.40">
    <property type="entry name" value="lambda repressor-like DNA-binding domains"/>
    <property type="match status" value="1"/>
</dbReference>
<evidence type="ECO:0000256" key="2">
    <source>
        <dbReference type="ARBA" id="ARBA00023125"/>
    </source>
</evidence>
<sequence length="337" mass="36061">MGNSRVSLRWVAQQAGVSPATVSRVSRGSATVSPELRERVLRIIEESGYRPNHLGRALAETRHGALGLVFPGLSGPYFSELLQGFEEEVQESGDSMFLLASHSHSETDTRVIDLAGRVDGLAILAGTVSDAALEQVARQVRLVVMCARERGAHTTVTMDNTTFGALARHLLVEHGYRRLAFVGNPDGSPDVTSRWEAFLGAHREAGVVPPAEPVRVGLQQSDGIIAAQQILDGGQRPDAVMCANDETALGLVLNALGRGLRVPDDLAVTGFDDMDMAAMVRPGLTTVRQPIRELATTTARLLADGEPRVTRHITLPTRLVLRESCGCRPAAAGPSDN</sequence>
<evidence type="ECO:0000256" key="3">
    <source>
        <dbReference type="ARBA" id="ARBA00023163"/>
    </source>
</evidence>
<dbReference type="CDD" id="cd06267">
    <property type="entry name" value="PBP1_LacI_sugar_binding-like"/>
    <property type="match status" value="1"/>
</dbReference>
<dbReference type="InterPro" id="IPR046335">
    <property type="entry name" value="LacI/GalR-like_sensor"/>
</dbReference>
<evidence type="ECO:0000259" key="4">
    <source>
        <dbReference type="PROSITE" id="PS50932"/>
    </source>
</evidence>
<dbReference type="Gene3D" id="3.40.50.2300">
    <property type="match status" value="2"/>
</dbReference>
<dbReference type="PANTHER" id="PTHR30146:SF109">
    <property type="entry name" value="HTH-TYPE TRANSCRIPTIONAL REGULATOR GALS"/>
    <property type="match status" value="1"/>
</dbReference>
<keyword evidence="3" id="KW-0804">Transcription</keyword>
<keyword evidence="6" id="KW-1185">Reference proteome</keyword>
<dbReference type="GO" id="GO:0003677">
    <property type="term" value="F:DNA binding"/>
    <property type="evidence" value="ECO:0007669"/>
    <property type="project" value="UniProtKB-KW"/>
</dbReference>
<dbReference type="InterPro" id="IPR010982">
    <property type="entry name" value="Lambda_DNA-bd_dom_sf"/>
</dbReference>
<dbReference type="Proteomes" id="UP001571476">
    <property type="component" value="Unassembled WGS sequence"/>
</dbReference>
<dbReference type="PROSITE" id="PS50932">
    <property type="entry name" value="HTH_LACI_2"/>
    <property type="match status" value="1"/>
</dbReference>
<evidence type="ECO:0000313" key="5">
    <source>
        <dbReference type="EMBL" id="MFA3835385.1"/>
    </source>
</evidence>
<feature type="domain" description="HTH lacI-type" evidence="4">
    <location>
        <begin position="6"/>
        <end position="60"/>
    </location>
</feature>
<proteinExistence type="predicted"/>
<comment type="caution">
    <text evidence="5">The sequence shown here is derived from an EMBL/GenBank/DDBJ whole genome shotgun (WGS) entry which is preliminary data.</text>
</comment>
<dbReference type="SUPFAM" id="SSF53822">
    <property type="entry name" value="Periplasmic binding protein-like I"/>
    <property type="match status" value="1"/>
</dbReference>
<dbReference type="InterPro" id="IPR028082">
    <property type="entry name" value="Peripla_BP_I"/>
</dbReference>
<dbReference type="CDD" id="cd01392">
    <property type="entry name" value="HTH_LacI"/>
    <property type="match status" value="1"/>
</dbReference>
<dbReference type="InterPro" id="IPR000843">
    <property type="entry name" value="HTH_LacI"/>
</dbReference>
<name>A0ABV4SBT5_9ACTN</name>
<keyword evidence="1" id="KW-0805">Transcription regulation</keyword>
<evidence type="ECO:0000313" key="6">
    <source>
        <dbReference type="Proteomes" id="UP001571476"/>
    </source>
</evidence>
<reference evidence="5 6" key="1">
    <citation type="submission" date="2024-08" db="EMBL/GenBank/DDBJ databases">
        <title>Genome sequence of Streptomyces aureus CACIA-1.46HGO.</title>
        <authorList>
            <person name="Evangelista-Martinez Z."/>
        </authorList>
    </citation>
    <scope>NUCLEOTIDE SEQUENCE [LARGE SCALE GENOMIC DNA]</scope>
    <source>
        <strain evidence="5 6">CACIA-1.46HGO</strain>
    </source>
</reference>
<organism evidence="5 6">
    <name type="scientific">Streptomyces aureus</name>
    <dbReference type="NCBI Taxonomy" id="193461"/>
    <lineage>
        <taxon>Bacteria</taxon>
        <taxon>Bacillati</taxon>
        <taxon>Actinomycetota</taxon>
        <taxon>Actinomycetes</taxon>
        <taxon>Kitasatosporales</taxon>
        <taxon>Streptomycetaceae</taxon>
        <taxon>Streptomyces</taxon>
    </lineage>
</organism>
<protein>
    <submittedName>
        <fullName evidence="5">LacI family DNA-binding transcriptional regulator</fullName>
    </submittedName>
</protein>
<dbReference type="EMBL" id="JBGOSP010000002">
    <property type="protein sequence ID" value="MFA3835385.1"/>
    <property type="molecule type" value="Genomic_DNA"/>
</dbReference>
<evidence type="ECO:0000256" key="1">
    <source>
        <dbReference type="ARBA" id="ARBA00023015"/>
    </source>
</evidence>
<dbReference type="PANTHER" id="PTHR30146">
    <property type="entry name" value="LACI-RELATED TRANSCRIPTIONAL REPRESSOR"/>
    <property type="match status" value="1"/>
</dbReference>
<dbReference type="RefSeq" id="WP_372561398.1">
    <property type="nucleotide sequence ID" value="NZ_JBGOSP010000002.1"/>
</dbReference>